<dbReference type="VEuPathDB" id="FungiDB:SPBR_02084"/>
<accession>A0A0C2EWN0</accession>
<evidence type="ECO:0000313" key="3">
    <source>
        <dbReference type="Proteomes" id="UP000031575"/>
    </source>
</evidence>
<feature type="compositionally biased region" description="Basic and acidic residues" evidence="1">
    <location>
        <begin position="1"/>
        <end position="11"/>
    </location>
</feature>
<dbReference type="GeneID" id="63675314"/>
<comment type="caution">
    <text evidence="2">The sequence shown here is derived from an EMBL/GenBank/DDBJ whole genome shotgun (WGS) entry which is preliminary data.</text>
</comment>
<dbReference type="EMBL" id="AWTV01000007">
    <property type="protein sequence ID" value="KIH90989.1"/>
    <property type="molecule type" value="Genomic_DNA"/>
</dbReference>
<dbReference type="AlphaFoldDB" id="A0A0C2EWN0"/>
<protein>
    <submittedName>
        <fullName evidence="2">Uncharacterized protein</fullName>
    </submittedName>
</protein>
<dbReference type="OrthoDB" id="5403747at2759"/>
<feature type="region of interest" description="Disordered" evidence="1">
    <location>
        <begin position="1"/>
        <end position="26"/>
    </location>
</feature>
<name>A0A0C2EWN0_9PEZI</name>
<sequence length="139" mass="14928">MPLAKLEKGEKPSGSVVDNTGDSKPTLSLRDQEILMAAWLSIKGAEPQVDYEKLAKILGLKNAHCANTIFYNVKKKVKAYHNCTADASDVQSALASPKTPTPQKRGAAKGSQTPRSGRAAKRPKIETKAPLQDEQDGSV</sequence>
<organism evidence="2 3">
    <name type="scientific">Sporothrix brasiliensis 5110</name>
    <dbReference type="NCBI Taxonomy" id="1398154"/>
    <lineage>
        <taxon>Eukaryota</taxon>
        <taxon>Fungi</taxon>
        <taxon>Dikarya</taxon>
        <taxon>Ascomycota</taxon>
        <taxon>Pezizomycotina</taxon>
        <taxon>Sordariomycetes</taxon>
        <taxon>Sordariomycetidae</taxon>
        <taxon>Ophiostomatales</taxon>
        <taxon>Ophiostomataceae</taxon>
        <taxon>Sporothrix</taxon>
    </lineage>
</organism>
<reference evidence="2 3" key="1">
    <citation type="journal article" date="2014" name="BMC Genomics">
        <title>Comparative genomics of the major fungal agents of human and animal Sporotrichosis: Sporothrix schenckii and Sporothrix brasiliensis.</title>
        <authorList>
            <person name="Teixeira M.M."/>
            <person name="de Almeida L.G."/>
            <person name="Kubitschek-Barreira P."/>
            <person name="Alves F.L."/>
            <person name="Kioshima E.S."/>
            <person name="Abadio A.K."/>
            <person name="Fernandes L."/>
            <person name="Derengowski L.S."/>
            <person name="Ferreira K.S."/>
            <person name="Souza R.C."/>
            <person name="Ruiz J.C."/>
            <person name="de Andrade N.C."/>
            <person name="Paes H.C."/>
            <person name="Nicola A.M."/>
            <person name="Albuquerque P."/>
            <person name="Gerber A.L."/>
            <person name="Martins V.P."/>
            <person name="Peconick L.D."/>
            <person name="Neto A.V."/>
            <person name="Chaucanez C.B."/>
            <person name="Silva P.A."/>
            <person name="Cunha O.L."/>
            <person name="de Oliveira F.F."/>
            <person name="dos Santos T.C."/>
            <person name="Barros A.L."/>
            <person name="Soares M.A."/>
            <person name="de Oliveira L.M."/>
            <person name="Marini M.M."/>
            <person name="Villalobos-Duno H."/>
            <person name="Cunha M.M."/>
            <person name="de Hoog S."/>
            <person name="da Silveira J.F."/>
            <person name="Henrissat B."/>
            <person name="Nino-Vega G.A."/>
            <person name="Cisalpino P.S."/>
            <person name="Mora-Montes H.M."/>
            <person name="Almeida S.R."/>
            <person name="Stajich J.E."/>
            <person name="Lopes-Bezerra L.M."/>
            <person name="Vasconcelos A.T."/>
            <person name="Felipe M.S."/>
        </authorList>
    </citation>
    <scope>NUCLEOTIDE SEQUENCE [LARGE SCALE GENOMIC DNA]</scope>
    <source>
        <strain evidence="2 3">5110</strain>
    </source>
</reference>
<proteinExistence type="predicted"/>
<feature type="compositionally biased region" description="Polar residues" evidence="1">
    <location>
        <begin position="16"/>
        <end position="26"/>
    </location>
</feature>
<feature type="region of interest" description="Disordered" evidence="1">
    <location>
        <begin position="88"/>
        <end position="139"/>
    </location>
</feature>
<keyword evidence="3" id="KW-1185">Reference proteome</keyword>
<dbReference type="HOGENOM" id="CLU_1907288_0_0_1"/>
<evidence type="ECO:0000313" key="2">
    <source>
        <dbReference type="EMBL" id="KIH90989.1"/>
    </source>
</evidence>
<dbReference type="Proteomes" id="UP000031575">
    <property type="component" value="Unassembled WGS sequence"/>
</dbReference>
<evidence type="ECO:0000256" key="1">
    <source>
        <dbReference type="SAM" id="MobiDB-lite"/>
    </source>
</evidence>
<dbReference type="RefSeq" id="XP_040618999.1">
    <property type="nucleotide sequence ID" value="XM_040760393.1"/>
</dbReference>
<gene>
    <name evidence="2" type="ORF">SPBR_02084</name>
</gene>